<dbReference type="CDD" id="cd22851">
    <property type="entry name" value="SMN_N"/>
    <property type="match status" value="1"/>
</dbReference>
<organism evidence="8 9">
    <name type="scientific">Hirsutella rhossiliensis</name>
    <dbReference type="NCBI Taxonomy" id="111463"/>
    <lineage>
        <taxon>Eukaryota</taxon>
        <taxon>Fungi</taxon>
        <taxon>Dikarya</taxon>
        <taxon>Ascomycota</taxon>
        <taxon>Pezizomycotina</taxon>
        <taxon>Sordariomycetes</taxon>
        <taxon>Hypocreomycetidae</taxon>
        <taxon>Hypocreales</taxon>
        <taxon>Ophiocordycipitaceae</taxon>
        <taxon>Hirsutella</taxon>
    </lineage>
</organism>
<name>A0A9P8N7H3_9HYPO</name>
<dbReference type="InterPro" id="IPR040424">
    <property type="entry name" value="Smn1"/>
</dbReference>
<keyword evidence="4" id="KW-0508">mRNA splicing</keyword>
<keyword evidence="3" id="KW-0507">mRNA processing</keyword>
<evidence type="ECO:0000256" key="4">
    <source>
        <dbReference type="ARBA" id="ARBA00023187"/>
    </source>
</evidence>
<comment type="subcellular location">
    <subcellularLocation>
        <location evidence="1">Nucleus</location>
    </subcellularLocation>
</comment>
<dbReference type="InterPro" id="IPR047313">
    <property type="entry name" value="SMN_C"/>
</dbReference>
<dbReference type="Pfam" id="PF20636">
    <property type="entry name" value="SMN_G2-BD"/>
    <property type="match status" value="1"/>
</dbReference>
<proteinExistence type="inferred from homology"/>
<dbReference type="OrthoDB" id="197400at2759"/>
<evidence type="ECO:0000313" key="8">
    <source>
        <dbReference type="EMBL" id="KAH0968245.1"/>
    </source>
</evidence>
<sequence>MAQRQGHLDEKAVWDDSALVDSWNEALKEYKKYHSIQAKGGSIEDLEDENPTTAASLAGGQDGWANGEANVSGIRLEAATGERDLMSAGHEHMHNASSTGAGDLPPDADNAAGQASAKFQVPAAFPPQAILGSVQDENLKRLLIAWYYAGYYTGLIEGNQQAQ</sequence>
<accession>A0A9P8N7H3</accession>
<dbReference type="GeneID" id="68350016"/>
<comment type="similarity">
    <text evidence="2">Belongs to the SMN family.</text>
</comment>
<evidence type="ECO:0000313" key="9">
    <source>
        <dbReference type="Proteomes" id="UP000824596"/>
    </source>
</evidence>
<evidence type="ECO:0000256" key="1">
    <source>
        <dbReference type="ARBA" id="ARBA00004123"/>
    </source>
</evidence>
<dbReference type="EMBL" id="JAIZPD010000001">
    <property type="protein sequence ID" value="KAH0968245.1"/>
    <property type="molecule type" value="Genomic_DNA"/>
</dbReference>
<dbReference type="RefSeq" id="XP_044725758.1">
    <property type="nucleotide sequence ID" value="XM_044859358.1"/>
</dbReference>
<dbReference type="GO" id="GO:0008380">
    <property type="term" value="P:RNA splicing"/>
    <property type="evidence" value="ECO:0007669"/>
    <property type="project" value="UniProtKB-KW"/>
</dbReference>
<evidence type="ECO:0000256" key="2">
    <source>
        <dbReference type="ARBA" id="ARBA00005371"/>
    </source>
</evidence>
<gene>
    <name evidence="8" type="ORF">HRG_00887</name>
</gene>
<protein>
    <recommendedName>
        <fullName evidence="7">Survival Motor Neuron Gemin2-binding domain-containing protein</fullName>
    </recommendedName>
</protein>
<feature type="region of interest" description="Disordered" evidence="6">
    <location>
        <begin position="42"/>
        <end position="66"/>
    </location>
</feature>
<evidence type="ECO:0000256" key="6">
    <source>
        <dbReference type="SAM" id="MobiDB-lite"/>
    </source>
</evidence>
<dbReference type="PANTHER" id="PTHR39267">
    <property type="entry name" value="SURVIVAL MOTOR NEURON-LIKE PROTEIN 1"/>
    <property type="match status" value="1"/>
</dbReference>
<comment type="caution">
    <text evidence="8">The sequence shown here is derived from an EMBL/GenBank/DDBJ whole genome shotgun (WGS) entry which is preliminary data.</text>
</comment>
<evidence type="ECO:0000259" key="7">
    <source>
        <dbReference type="Pfam" id="PF20636"/>
    </source>
</evidence>
<evidence type="ECO:0000256" key="3">
    <source>
        <dbReference type="ARBA" id="ARBA00022664"/>
    </source>
</evidence>
<dbReference type="GO" id="GO:0005634">
    <property type="term" value="C:nucleus"/>
    <property type="evidence" value="ECO:0007669"/>
    <property type="project" value="UniProtKB-SubCell"/>
</dbReference>
<feature type="domain" description="Survival Motor Neuron Gemin2-binding" evidence="7">
    <location>
        <begin position="10"/>
        <end position="34"/>
    </location>
</feature>
<dbReference type="Proteomes" id="UP000824596">
    <property type="component" value="Unassembled WGS sequence"/>
</dbReference>
<dbReference type="GO" id="GO:0006397">
    <property type="term" value="P:mRNA processing"/>
    <property type="evidence" value="ECO:0007669"/>
    <property type="project" value="UniProtKB-KW"/>
</dbReference>
<keyword evidence="5" id="KW-0539">Nucleus</keyword>
<reference evidence="8" key="1">
    <citation type="submission" date="2021-09" db="EMBL/GenBank/DDBJ databases">
        <title>A high-quality genome of the endoparasitic fungus Hirsutella rhossiliensis with a comparison of Hirsutella genomes reveals transposable elements contributing to genome size variation.</title>
        <authorList>
            <person name="Lin R."/>
            <person name="Jiao Y."/>
            <person name="Sun X."/>
            <person name="Ling J."/>
            <person name="Xie B."/>
            <person name="Cheng X."/>
        </authorList>
    </citation>
    <scope>NUCLEOTIDE SEQUENCE</scope>
    <source>
        <strain evidence="8">HR02</strain>
    </source>
</reference>
<evidence type="ECO:0000256" key="5">
    <source>
        <dbReference type="ARBA" id="ARBA00023242"/>
    </source>
</evidence>
<dbReference type="InterPro" id="IPR049481">
    <property type="entry name" value="SMN_G2-BD"/>
</dbReference>
<dbReference type="Pfam" id="PF20635">
    <property type="entry name" value="SMN_YG-box"/>
    <property type="match status" value="1"/>
</dbReference>
<dbReference type="CDD" id="cd22852">
    <property type="entry name" value="SMN_C"/>
    <property type="match status" value="1"/>
</dbReference>
<keyword evidence="9" id="KW-1185">Reference proteome</keyword>
<dbReference type="PANTHER" id="PTHR39267:SF1">
    <property type="entry name" value="SURVIVAL MOTOR NEURON PROTEIN"/>
    <property type="match status" value="1"/>
</dbReference>
<dbReference type="AlphaFoldDB" id="A0A9P8N7H3"/>